<evidence type="ECO:0000259" key="2">
    <source>
        <dbReference type="Pfam" id="PF07811"/>
    </source>
</evidence>
<keyword evidence="1" id="KW-0812">Transmembrane</keyword>
<accession>A0A5B9QL26</accession>
<feature type="transmembrane region" description="Helical" evidence="1">
    <location>
        <begin position="27"/>
        <end position="48"/>
    </location>
</feature>
<reference evidence="3 4" key="1">
    <citation type="submission" date="2019-08" db="EMBL/GenBank/DDBJ databases">
        <title>Deep-cultivation of Planctomycetes and their phenomic and genomic characterization uncovers novel biology.</title>
        <authorList>
            <person name="Wiegand S."/>
            <person name="Jogler M."/>
            <person name="Boedeker C."/>
            <person name="Pinto D."/>
            <person name="Vollmers J."/>
            <person name="Rivas-Marin E."/>
            <person name="Kohn T."/>
            <person name="Peeters S.H."/>
            <person name="Heuer A."/>
            <person name="Rast P."/>
            <person name="Oberbeckmann S."/>
            <person name="Bunk B."/>
            <person name="Jeske O."/>
            <person name="Meyerdierks A."/>
            <person name="Storesund J.E."/>
            <person name="Kallscheuer N."/>
            <person name="Luecker S."/>
            <person name="Lage O.M."/>
            <person name="Pohl T."/>
            <person name="Merkel B.J."/>
            <person name="Hornburger P."/>
            <person name="Mueller R.-W."/>
            <person name="Bruemmer F."/>
            <person name="Labrenz M."/>
            <person name="Spormann A.M."/>
            <person name="Op den Camp H."/>
            <person name="Overmann J."/>
            <person name="Amann R."/>
            <person name="Jetten M.S.M."/>
            <person name="Mascher T."/>
            <person name="Medema M.H."/>
            <person name="Devos D.P."/>
            <person name="Kaster A.-K."/>
            <person name="Ovreas L."/>
            <person name="Rohde M."/>
            <person name="Galperin M.Y."/>
            <person name="Jogler C."/>
        </authorList>
    </citation>
    <scope>NUCLEOTIDE SEQUENCE [LARGE SCALE GENOMIC DNA]</scope>
    <source>
        <strain evidence="3 4">UC8</strain>
    </source>
</reference>
<keyword evidence="1" id="KW-0472">Membrane</keyword>
<dbReference type="RefSeq" id="WP_238388626.1">
    <property type="nucleotide sequence ID" value="NZ_CP042914.1"/>
</dbReference>
<protein>
    <submittedName>
        <fullName evidence="3">TadE-like protein</fullName>
    </submittedName>
</protein>
<evidence type="ECO:0000313" key="4">
    <source>
        <dbReference type="Proteomes" id="UP000325286"/>
    </source>
</evidence>
<dbReference type="Pfam" id="PF07811">
    <property type="entry name" value="TadE"/>
    <property type="match status" value="1"/>
</dbReference>
<dbReference type="KEGG" id="rul:UC8_16100"/>
<proteinExistence type="predicted"/>
<name>A0A5B9QL26_9BACT</name>
<keyword evidence="1" id="KW-1133">Transmembrane helix</keyword>
<evidence type="ECO:0000313" key="3">
    <source>
        <dbReference type="EMBL" id="QEG39614.1"/>
    </source>
</evidence>
<dbReference type="AlphaFoldDB" id="A0A5B9QL26"/>
<dbReference type="Proteomes" id="UP000325286">
    <property type="component" value="Chromosome"/>
</dbReference>
<evidence type="ECO:0000256" key="1">
    <source>
        <dbReference type="SAM" id="Phobius"/>
    </source>
</evidence>
<keyword evidence="4" id="KW-1185">Reference proteome</keyword>
<sequence length="166" mass="18093">MMLTFFTTIGSPDRVCRYRRARRSRRGASAVEAAIALPMFLWILLAMLDLGIAVLRHNALSDAAQRTGRAVALHGSLAPQRSGSWGPEAIQTTAAGDEPMLANLQNKLPTMPADDVAIEVSWLDAANGPNDRVQIQFRFTHEPIVPGVLPWAAFELQATTTMTIVN</sequence>
<dbReference type="EMBL" id="CP042914">
    <property type="protein sequence ID" value="QEG39614.1"/>
    <property type="molecule type" value="Genomic_DNA"/>
</dbReference>
<dbReference type="InterPro" id="IPR012495">
    <property type="entry name" value="TadE-like_dom"/>
</dbReference>
<organism evidence="3 4">
    <name type="scientific">Roseimaritima ulvae</name>
    <dbReference type="NCBI Taxonomy" id="980254"/>
    <lineage>
        <taxon>Bacteria</taxon>
        <taxon>Pseudomonadati</taxon>
        <taxon>Planctomycetota</taxon>
        <taxon>Planctomycetia</taxon>
        <taxon>Pirellulales</taxon>
        <taxon>Pirellulaceae</taxon>
        <taxon>Roseimaritima</taxon>
    </lineage>
</organism>
<feature type="domain" description="TadE-like" evidence="2">
    <location>
        <begin position="27"/>
        <end position="69"/>
    </location>
</feature>
<gene>
    <name evidence="3" type="ORF">UC8_16100</name>
</gene>